<comment type="caution">
    <text evidence="2">The sequence shown here is derived from an EMBL/GenBank/DDBJ whole genome shotgun (WGS) entry which is preliminary data.</text>
</comment>
<evidence type="ECO:0000313" key="3">
    <source>
        <dbReference type="Proteomes" id="UP000589896"/>
    </source>
</evidence>
<reference evidence="2 3" key="1">
    <citation type="submission" date="2020-07" db="EMBL/GenBank/DDBJ databases">
        <title>isolation of Luteimonas sp. SJ-16.</title>
        <authorList>
            <person name="Huang X.-X."/>
            <person name="Xu L."/>
            <person name="Sun J.-Q."/>
        </authorList>
    </citation>
    <scope>NUCLEOTIDE SEQUENCE [LARGE SCALE GENOMIC DNA]</scope>
    <source>
        <strain evidence="2 3">SJ-16</strain>
    </source>
</reference>
<sequence>MSRWLLALVACLAGVFAAGSAGAQPQVDTADPRLSRMTELVNRTLKIDVMLETVARVDPRWPFQAHPDLVTEAQLGCVRREMGSDRLGRQVDERVRTYARRHAARMDDDMQMLESDGAALFARLMVAGLASQAPEIEGPAIETVIADASPAAFATMYKLFNDVQYGPLRELLGMPAQTTDFSNAEAAGQALGASFLIPMLMDAFAVCEVPMSVLNSAGKANDAGKKAAAAP</sequence>
<keyword evidence="3" id="KW-1185">Reference proteome</keyword>
<keyword evidence="1" id="KW-0732">Signal</keyword>
<evidence type="ECO:0000313" key="2">
    <source>
        <dbReference type="EMBL" id="NYZ63341.1"/>
    </source>
</evidence>
<dbReference type="AlphaFoldDB" id="A0A7Z0QR54"/>
<dbReference type="EMBL" id="JACCJZ010000017">
    <property type="protein sequence ID" value="NYZ63341.1"/>
    <property type="molecule type" value="Genomic_DNA"/>
</dbReference>
<protein>
    <recommendedName>
        <fullName evidence="4">DUF2059 domain-containing protein</fullName>
    </recommendedName>
</protein>
<evidence type="ECO:0008006" key="4">
    <source>
        <dbReference type="Google" id="ProtNLM"/>
    </source>
</evidence>
<organism evidence="2 3">
    <name type="scientific">Luteimonas deserti</name>
    <dbReference type="NCBI Taxonomy" id="2752306"/>
    <lineage>
        <taxon>Bacteria</taxon>
        <taxon>Pseudomonadati</taxon>
        <taxon>Pseudomonadota</taxon>
        <taxon>Gammaproteobacteria</taxon>
        <taxon>Lysobacterales</taxon>
        <taxon>Lysobacteraceae</taxon>
        <taxon>Luteimonas</taxon>
    </lineage>
</organism>
<dbReference type="Proteomes" id="UP000589896">
    <property type="component" value="Unassembled WGS sequence"/>
</dbReference>
<evidence type="ECO:0000256" key="1">
    <source>
        <dbReference type="SAM" id="SignalP"/>
    </source>
</evidence>
<name>A0A7Z0QR54_9GAMM</name>
<gene>
    <name evidence="2" type="ORF">H0E82_11275</name>
</gene>
<feature type="chain" id="PRO_5030755057" description="DUF2059 domain-containing protein" evidence="1">
    <location>
        <begin position="24"/>
        <end position="231"/>
    </location>
</feature>
<accession>A0A7Z0QR54</accession>
<dbReference type="RefSeq" id="WP_180545536.1">
    <property type="nucleotide sequence ID" value="NZ_JACCJZ010000017.1"/>
</dbReference>
<feature type="signal peptide" evidence="1">
    <location>
        <begin position="1"/>
        <end position="23"/>
    </location>
</feature>
<proteinExistence type="predicted"/>